<dbReference type="EMBL" id="JAPTGC010000027">
    <property type="protein sequence ID" value="MCZ0863513.1"/>
    <property type="molecule type" value="Genomic_DNA"/>
</dbReference>
<reference evidence="1" key="1">
    <citation type="submission" date="2022-12" db="EMBL/GenBank/DDBJ databases">
        <title>Isolation and characterisation of novel Methanocorpusculum spp. from native Australian herbivores indicates the genus is ancestrally host-associated.</title>
        <authorList>
            <person name="Volmer J.G."/>
            <person name="Soo R.M."/>
            <person name="Evans P.N."/>
            <person name="Hoedt E.C."/>
            <person name="Astorga Alsina A.L."/>
            <person name="Woodcroft B.J."/>
            <person name="Tyson G.W."/>
            <person name="Hugenholtz P."/>
            <person name="Morrison M."/>
        </authorList>
    </citation>
    <scope>NUCLEOTIDE SEQUENCE</scope>
    <source>
        <strain evidence="1">CW153</strain>
    </source>
</reference>
<evidence type="ECO:0000313" key="1">
    <source>
        <dbReference type="EMBL" id="MCZ0863513.1"/>
    </source>
</evidence>
<protein>
    <recommendedName>
        <fullName evidence="3">Zinc ribbon domain-containing protein</fullName>
    </recommendedName>
</protein>
<dbReference type="RefSeq" id="WP_268923779.1">
    <property type="nucleotide sequence ID" value="NZ_JAPTGC010000027.1"/>
</dbReference>
<accession>A0ABT4IP11</accession>
<sequence>MGDFLGDLKKGLNKSVEDLNKSVKTLEIQSKISNLKKDADAAYAEIGKRAVAENGTEKYGELGEKLQKILAEIKTEEEKLPADAADAKKTKICPGCSTENPGDARFCSCCGEMLEDQNP</sequence>
<name>A0ABT4IP11_9EURY</name>
<keyword evidence="2" id="KW-1185">Reference proteome</keyword>
<evidence type="ECO:0008006" key="3">
    <source>
        <dbReference type="Google" id="ProtNLM"/>
    </source>
</evidence>
<organism evidence="1 2">
    <name type="scientific">Methanocorpusculum vombati</name>
    <dbReference type="NCBI Taxonomy" id="3002864"/>
    <lineage>
        <taxon>Archaea</taxon>
        <taxon>Methanobacteriati</taxon>
        <taxon>Methanobacteriota</taxon>
        <taxon>Stenosarchaea group</taxon>
        <taxon>Methanomicrobia</taxon>
        <taxon>Methanomicrobiales</taxon>
        <taxon>Methanocorpusculaceae</taxon>
        <taxon>Methanocorpusculum</taxon>
    </lineage>
</organism>
<comment type="caution">
    <text evidence="1">The sequence shown here is derived from an EMBL/GenBank/DDBJ whole genome shotgun (WGS) entry which is preliminary data.</text>
</comment>
<proteinExistence type="predicted"/>
<evidence type="ECO:0000313" key="2">
    <source>
        <dbReference type="Proteomes" id="UP001141336"/>
    </source>
</evidence>
<dbReference type="Proteomes" id="UP001141336">
    <property type="component" value="Unassembled WGS sequence"/>
</dbReference>
<gene>
    <name evidence="1" type="ORF">O0S09_09670</name>
</gene>